<dbReference type="SUPFAM" id="SSF100939">
    <property type="entry name" value="SPOC domain-like"/>
    <property type="match status" value="1"/>
</dbReference>
<keyword evidence="10" id="KW-0539">Nucleus</keyword>
<sequence>MKQAVVFVLDSNVTMAKEYENGSSRFDCAKQVAQDLICDLMIQSKTNEVGVIVLKSNTTRHHFYEPDSDNEDTSMDDDEEIPYQNILEFGGSGDAVMVARPTPSLLRKIDSLQVSKESESLRGDFCDGIIVAADSLYKRTNKKKYQRRIVLITDAEHRVEVDGEQLSEVLNGLCDLECTLEVIGLDFGKEAKFSKPSAGEETAVKVEPKQDEKEDDDSATDAGSETDAGEDNDDDEDGGEVGTALIKSQNESLLISMTEKTGGYVMAAKELKAIFATLLGKRKSKSTRRKVDFQIAPGVSMECRFSLLLSKATLPSLKKRVVPDDTAYSQKPKNEDEDDAKKSDDVSPEDMLNMKRIESHFDAENEEVEITNRGQAYKYGSDLVPMSAYDMGGLTAISDVKLKIIGYIPNSRVPKAFCVGPPYILSGADSRKACAAVSALARGLERTKKVAIASFVQMKNRDPSLVGIFPNVSQLREGKSLEEMTEEEKLAEKAKYENPVDLIIFKLPYMGDVVVPGRIPLEEHDKSKEKVCDDLIDALTLEGDQLDYTRIANPMIRSYWKTVVARVKDPEHELVMARNEKEDEIATPEKVLEGAKGALDAFYESFPLPPANRKTAKK</sequence>
<dbReference type="GO" id="GO:0006303">
    <property type="term" value="P:double-strand break repair via nonhomologous end joining"/>
    <property type="evidence" value="ECO:0007669"/>
    <property type="project" value="InterPro"/>
</dbReference>
<accession>A0AAD2JIV4</accession>
<dbReference type="Pfam" id="PF02735">
    <property type="entry name" value="Ku"/>
    <property type="match status" value="1"/>
</dbReference>
<dbReference type="GO" id="GO:0000723">
    <property type="term" value="P:telomere maintenance"/>
    <property type="evidence" value="ECO:0007669"/>
    <property type="project" value="TreeGrafter"/>
</dbReference>
<evidence type="ECO:0000256" key="7">
    <source>
        <dbReference type="ARBA" id="ARBA00023125"/>
    </source>
</evidence>
<evidence type="ECO:0000256" key="2">
    <source>
        <dbReference type="ARBA" id="ARBA00022741"/>
    </source>
</evidence>
<reference evidence="13" key="1">
    <citation type="submission" date="2023-08" db="EMBL/GenBank/DDBJ databases">
        <authorList>
            <person name="Audoor S."/>
            <person name="Bilcke G."/>
        </authorList>
    </citation>
    <scope>NUCLEOTIDE SEQUENCE</scope>
</reference>
<evidence type="ECO:0000256" key="3">
    <source>
        <dbReference type="ARBA" id="ARBA00022763"/>
    </source>
</evidence>
<dbReference type="EMBL" id="CAKOGP040001869">
    <property type="protein sequence ID" value="CAJ1954548.1"/>
    <property type="molecule type" value="Genomic_DNA"/>
</dbReference>
<evidence type="ECO:0000256" key="10">
    <source>
        <dbReference type="ARBA" id="ARBA00023242"/>
    </source>
</evidence>
<evidence type="ECO:0000256" key="5">
    <source>
        <dbReference type="ARBA" id="ARBA00022806"/>
    </source>
</evidence>
<dbReference type="PROSITE" id="PS50234">
    <property type="entry name" value="VWFA"/>
    <property type="match status" value="1"/>
</dbReference>
<dbReference type="InterPro" id="IPR002035">
    <property type="entry name" value="VWF_A"/>
</dbReference>
<gene>
    <name evidence="13" type="ORF">CYCCA115_LOCUS15141</name>
</gene>
<evidence type="ECO:0000256" key="1">
    <source>
        <dbReference type="ARBA" id="ARBA00004123"/>
    </source>
</evidence>
<evidence type="ECO:0000313" key="14">
    <source>
        <dbReference type="Proteomes" id="UP001295423"/>
    </source>
</evidence>
<dbReference type="GO" id="GO:0042162">
    <property type="term" value="F:telomeric DNA binding"/>
    <property type="evidence" value="ECO:0007669"/>
    <property type="project" value="TreeGrafter"/>
</dbReference>
<dbReference type="GO" id="GO:0006310">
    <property type="term" value="P:DNA recombination"/>
    <property type="evidence" value="ECO:0007669"/>
    <property type="project" value="UniProtKB-KW"/>
</dbReference>
<keyword evidence="6" id="KW-0067">ATP-binding</keyword>
<dbReference type="PANTHER" id="PTHR12604">
    <property type="entry name" value="KU AUTOANTIGEN DNA HELICASE"/>
    <property type="match status" value="1"/>
</dbReference>
<dbReference type="Gene3D" id="2.40.290.10">
    <property type="match status" value="1"/>
</dbReference>
<keyword evidence="5" id="KW-0347">Helicase</keyword>
<evidence type="ECO:0000259" key="12">
    <source>
        <dbReference type="PROSITE" id="PS50234"/>
    </source>
</evidence>
<organism evidence="13 14">
    <name type="scientific">Cylindrotheca closterium</name>
    <dbReference type="NCBI Taxonomy" id="2856"/>
    <lineage>
        <taxon>Eukaryota</taxon>
        <taxon>Sar</taxon>
        <taxon>Stramenopiles</taxon>
        <taxon>Ochrophyta</taxon>
        <taxon>Bacillariophyta</taxon>
        <taxon>Bacillariophyceae</taxon>
        <taxon>Bacillariophycidae</taxon>
        <taxon>Bacillariales</taxon>
        <taxon>Bacillariaceae</taxon>
        <taxon>Cylindrotheca</taxon>
    </lineage>
</organism>
<dbReference type="GO" id="GO:0003690">
    <property type="term" value="F:double-stranded DNA binding"/>
    <property type="evidence" value="ECO:0007669"/>
    <property type="project" value="TreeGrafter"/>
</dbReference>
<comment type="subcellular location">
    <subcellularLocation>
        <location evidence="1">Nucleus</location>
    </subcellularLocation>
</comment>
<evidence type="ECO:0000256" key="11">
    <source>
        <dbReference type="SAM" id="MobiDB-lite"/>
    </source>
</evidence>
<feature type="compositionally biased region" description="Acidic residues" evidence="11">
    <location>
        <begin position="227"/>
        <end position="239"/>
    </location>
</feature>
<dbReference type="InterPro" id="IPR036465">
    <property type="entry name" value="vWFA_dom_sf"/>
</dbReference>
<keyword evidence="14" id="KW-1185">Reference proteome</keyword>
<dbReference type="InterPro" id="IPR005161">
    <property type="entry name" value="Ku_N"/>
</dbReference>
<dbReference type="Gene3D" id="3.40.50.410">
    <property type="entry name" value="von Willebrand factor, type A domain"/>
    <property type="match status" value="1"/>
</dbReference>
<evidence type="ECO:0000313" key="13">
    <source>
        <dbReference type="EMBL" id="CAJ1954548.1"/>
    </source>
</evidence>
<keyword evidence="7" id="KW-0238">DNA-binding</keyword>
<name>A0AAD2JIV4_9STRA</name>
<evidence type="ECO:0000256" key="8">
    <source>
        <dbReference type="ARBA" id="ARBA00023172"/>
    </source>
</evidence>
<dbReference type="SUPFAM" id="SSF53300">
    <property type="entry name" value="vWA-like"/>
    <property type="match status" value="1"/>
</dbReference>
<dbReference type="Pfam" id="PF03731">
    <property type="entry name" value="Ku_N"/>
    <property type="match status" value="1"/>
</dbReference>
<dbReference type="GO" id="GO:0004386">
    <property type="term" value="F:helicase activity"/>
    <property type="evidence" value="ECO:0007669"/>
    <property type="project" value="UniProtKB-KW"/>
</dbReference>
<feature type="compositionally biased region" description="Basic and acidic residues" evidence="11">
    <location>
        <begin position="202"/>
        <end position="212"/>
    </location>
</feature>
<protein>
    <recommendedName>
        <fullName evidence="12">VWFA domain-containing protein</fullName>
    </recommendedName>
</protein>
<proteinExistence type="predicted"/>
<dbReference type="InterPro" id="IPR006164">
    <property type="entry name" value="DNA_bd_Ku70/Ku80"/>
</dbReference>
<keyword evidence="4" id="KW-0378">Hydrolase</keyword>
<feature type="region of interest" description="Disordered" evidence="11">
    <location>
        <begin position="323"/>
        <end position="351"/>
    </location>
</feature>
<dbReference type="PANTHER" id="PTHR12604:SF4">
    <property type="entry name" value="X-RAY REPAIR CROSS-COMPLEMENTING PROTEIN 5"/>
    <property type="match status" value="1"/>
</dbReference>
<comment type="caution">
    <text evidence="13">The sequence shown here is derived from an EMBL/GenBank/DDBJ whole genome shotgun (WGS) entry which is preliminary data.</text>
</comment>
<keyword evidence="2" id="KW-0547">Nucleotide-binding</keyword>
<evidence type="ECO:0000256" key="6">
    <source>
        <dbReference type="ARBA" id="ARBA00022840"/>
    </source>
</evidence>
<keyword evidence="3" id="KW-0227">DNA damage</keyword>
<dbReference type="Gene3D" id="1.10.1600.10">
    <property type="match status" value="1"/>
</dbReference>
<dbReference type="Proteomes" id="UP001295423">
    <property type="component" value="Unassembled WGS sequence"/>
</dbReference>
<dbReference type="InterPro" id="IPR016194">
    <property type="entry name" value="SPOC-like_C_dom_sf"/>
</dbReference>
<feature type="domain" description="VWFA" evidence="12">
    <location>
        <begin position="4"/>
        <end position="185"/>
    </location>
</feature>
<dbReference type="GO" id="GO:0016787">
    <property type="term" value="F:hydrolase activity"/>
    <property type="evidence" value="ECO:0007669"/>
    <property type="project" value="UniProtKB-KW"/>
</dbReference>
<dbReference type="SMART" id="SM00559">
    <property type="entry name" value="Ku78"/>
    <property type="match status" value="1"/>
</dbReference>
<feature type="region of interest" description="Disordered" evidence="11">
    <location>
        <begin position="197"/>
        <end position="241"/>
    </location>
</feature>
<dbReference type="GO" id="GO:0043564">
    <property type="term" value="C:Ku70:Ku80 complex"/>
    <property type="evidence" value="ECO:0007669"/>
    <property type="project" value="TreeGrafter"/>
</dbReference>
<dbReference type="GO" id="GO:0005524">
    <property type="term" value="F:ATP binding"/>
    <property type="evidence" value="ECO:0007669"/>
    <property type="project" value="UniProtKB-KW"/>
</dbReference>
<dbReference type="AlphaFoldDB" id="A0AAD2JIV4"/>
<keyword evidence="9" id="KW-0234">DNA repair</keyword>
<evidence type="ECO:0000256" key="4">
    <source>
        <dbReference type="ARBA" id="ARBA00022801"/>
    </source>
</evidence>
<evidence type="ECO:0000256" key="9">
    <source>
        <dbReference type="ARBA" id="ARBA00023204"/>
    </source>
</evidence>
<keyword evidence="8" id="KW-0233">DNA recombination</keyword>